<dbReference type="OrthoDB" id="2406425at2759"/>
<accession>A0A9P8BRA7</accession>
<dbReference type="Proteomes" id="UP000707451">
    <property type="component" value="Unassembled WGS sequence"/>
</dbReference>
<reference evidence="1" key="1">
    <citation type="submission" date="2021-06" db="EMBL/GenBank/DDBJ databases">
        <title>Genome Sequence of Mortierella hyaline Strain SCG-10, a Cold-Adapted, Nitrate-Reducing Fungus Isolated from Soil in Minnesota, USA.</title>
        <authorList>
            <person name="Aldossari N."/>
        </authorList>
    </citation>
    <scope>NUCLEOTIDE SEQUENCE</scope>
    <source>
        <strain evidence="1">SCG-10</strain>
    </source>
</reference>
<keyword evidence="2" id="KW-1185">Reference proteome</keyword>
<proteinExistence type="predicted"/>
<sequence length="215" mass="24427">MANCKEHDPLGFRIQDSLPPQQIIKFSYSGILSAFNIPTLNASVLQHSTSLREIRLARADGHCYISASTILKECRTWRNSDETQHFARLEELHRRIGGLKGLRELGLHMPSFNEAGEVDISCLDDPMLFPTMLNLEDARRGRPGFLQHLLGLKKLETLRGLVCVWSDETEVMMEWPEAELVSAPFAWLANRRQGGVHDDVEELRIVADKYDDDAE</sequence>
<evidence type="ECO:0000313" key="2">
    <source>
        <dbReference type="Proteomes" id="UP000707451"/>
    </source>
</evidence>
<evidence type="ECO:0000313" key="1">
    <source>
        <dbReference type="EMBL" id="KAG9062742.1"/>
    </source>
</evidence>
<comment type="caution">
    <text evidence="1">The sequence shown here is derived from an EMBL/GenBank/DDBJ whole genome shotgun (WGS) entry which is preliminary data.</text>
</comment>
<dbReference type="EMBL" id="JAHRHY010000018">
    <property type="protein sequence ID" value="KAG9062742.1"/>
    <property type="molecule type" value="Genomic_DNA"/>
</dbReference>
<protein>
    <submittedName>
        <fullName evidence="1">Uncharacterized protein</fullName>
    </submittedName>
</protein>
<name>A0A9P8BRA7_9FUNG</name>
<dbReference type="AlphaFoldDB" id="A0A9P8BRA7"/>
<gene>
    <name evidence="1" type="ORF">KI688_005048</name>
</gene>
<organism evidence="1 2">
    <name type="scientific">Linnemannia hyalina</name>
    <dbReference type="NCBI Taxonomy" id="64524"/>
    <lineage>
        <taxon>Eukaryota</taxon>
        <taxon>Fungi</taxon>
        <taxon>Fungi incertae sedis</taxon>
        <taxon>Mucoromycota</taxon>
        <taxon>Mortierellomycotina</taxon>
        <taxon>Mortierellomycetes</taxon>
        <taxon>Mortierellales</taxon>
        <taxon>Mortierellaceae</taxon>
        <taxon>Linnemannia</taxon>
    </lineage>
</organism>